<dbReference type="AlphaFoldDB" id="A0A1I0QAS1"/>
<dbReference type="InterPro" id="IPR025232">
    <property type="entry name" value="DUF4174"/>
</dbReference>
<protein>
    <recommendedName>
        <fullName evidence="3">DUF4174 domain-containing protein</fullName>
    </recommendedName>
</protein>
<dbReference type="EMBL" id="FOIZ01000001">
    <property type="protein sequence ID" value="SEW24138.1"/>
    <property type="molecule type" value="Genomic_DNA"/>
</dbReference>
<evidence type="ECO:0000313" key="4">
    <source>
        <dbReference type="EMBL" id="SEW24138.1"/>
    </source>
</evidence>
<evidence type="ECO:0000256" key="1">
    <source>
        <dbReference type="ARBA" id="ARBA00022729"/>
    </source>
</evidence>
<keyword evidence="1 2" id="KW-0732">Signal</keyword>
<feature type="domain" description="DUF4174" evidence="3">
    <location>
        <begin position="41"/>
        <end position="142"/>
    </location>
</feature>
<dbReference type="Pfam" id="PF13778">
    <property type="entry name" value="DUF4174"/>
    <property type="match status" value="1"/>
</dbReference>
<feature type="signal peptide" evidence="2">
    <location>
        <begin position="1"/>
        <end position="19"/>
    </location>
</feature>
<evidence type="ECO:0000313" key="5">
    <source>
        <dbReference type="Proteomes" id="UP000199167"/>
    </source>
</evidence>
<feature type="chain" id="PRO_5011721294" description="DUF4174 domain-containing protein" evidence="2">
    <location>
        <begin position="20"/>
        <end position="153"/>
    </location>
</feature>
<dbReference type="Proteomes" id="UP000199167">
    <property type="component" value="Unassembled WGS sequence"/>
</dbReference>
<keyword evidence="5" id="KW-1185">Reference proteome</keyword>
<dbReference type="RefSeq" id="WP_089992925.1">
    <property type="nucleotide sequence ID" value="NZ_FOIZ01000001.1"/>
</dbReference>
<accession>A0A1I0QAS1</accession>
<proteinExistence type="predicted"/>
<evidence type="ECO:0000256" key="2">
    <source>
        <dbReference type="SAM" id="SignalP"/>
    </source>
</evidence>
<sequence>MKTFLLSLALTALPAMSMADDIMLRWSEDPTHVFAGDEVDLDALRWQLRAILVFADSPNDPLFGQQMELLLAAAEDLAERDVIMIADTAPDARTDVRLRLRPRGFMLALLGKDGQVKFRKPIPWDVREISRTIDKMPLRQQEIRDRRLQNQAG</sequence>
<dbReference type="STRING" id="364200.SAMN04488515_1788"/>
<evidence type="ECO:0000259" key="3">
    <source>
        <dbReference type="Pfam" id="PF13778"/>
    </source>
</evidence>
<organism evidence="4 5">
    <name type="scientific">Cognatiyoonia koreensis</name>
    <dbReference type="NCBI Taxonomy" id="364200"/>
    <lineage>
        <taxon>Bacteria</taxon>
        <taxon>Pseudomonadati</taxon>
        <taxon>Pseudomonadota</taxon>
        <taxon>Alphaproteobacteria</taxon>
        <taxon>Rhodobacterales</taxon>
        <taxon>Paracoccaceae</taxon>
        <taxon>Cognatiyoonia</taxon>
    </lineage>
</organism>
<name>A0A1I0QAS1_9RHOB</name>
<reference evidence="4 5" key="1">
    <citation type="submission" date="2016-10" db="EMBL/GenBank/DDBJ databases">
        <authorList>
            <person name="de Groot N.N."/>
        </authorList>
    </citation>
    <scope>NUCLEOTIDE SEQUENCE [LARGE SCALE GENOMIC DNA]</scope>
    <source>
        <strain evidence="4 5">DSM 17925</strain>
    </source>
</reference>
<dbReference type="OrthoDB" id="7362103at2"/>
<gene>
    <name evidence="4" type="ORF">SAMN04488515_1788</name>
</gene>